<evidence type="ECO:0000313" key="2">
    <source>
        <dbReference type="Proteomes" id="UP000789759"/>
    </source>
</evidence>
<dbReference type="EMBL" id="CAJVQA010000034">
    <property type="protein sequence ID" value="CAG8451615.1"/>
    <property type="molecule type" value="Genomic_DNA"/>
</dbReference>
<accession>A0A9N8YW03</accession>
<organism evidence="1 2">
    <name type="scientific">Cetraspora pellucida</name>
    <dbReference type="NCBI Taxonomy" id="1433469"/>
    <lineage>
        <taxon>Eukaryota</taxon>
        <taxon>Fungi</taxon>
        <taxon>Fungi incertae sedis</taxon>
        <taxon>Mucoromycota</taxon>
        <taxon>Glomeromycotina</taxon>
        <taxon>Glomeromycetes</taxon>
        <taxon>Diversisporales</taxon>
        <taxon>Gigasporaceae</taxon>
        <taxon>Cetraspora</taxon>
    </lineage>
</organism>
<name>A0A9N8YW03_9GLOM</name>
<comment type="caution">
    <text evidence="1">The sequence shown here is derived from an EMBL/GenBank/DDBJ whole genome shotgun (WGS) entry which is preliminary data.</text>
</comment>
<feature type="non-terminal residue" evidence="1">
    <location>
        <position position="1"/>
    </location>
</feature>
<sequence>LDCLFETSIPSEDEILNEFGLMLENIQEPVSDLDDFIDKTSTNIIFLTEIEFLNRSISLNQNLNPDNENQETVSYYKFY</sequence>
<gene>
    <name evidence="1" type="ORF">CPELLU_LOCUS173</name>
</gene>
<dbReference type="Proteomes" id="UP000789759">
    <property type="component" value="Unassembled WGS sequence"/>
</dbReference>
<protein>
    <submittedName>
        <fullName evidence="1">13966_t:CDS:1</fullName>
    </submittedName>
</protein>
<reference evidence="1" key="1">
    <citation type="submission" date="2021-06" db="EMBL/GenBank/DDBJ databases">
        <authorList>
            <person name="Kallberg Y."/>
            <person name="Tangrot J."/>
            <person name="Rosling A."/>
        </authorList>
    </citation>
    <scope>NUCLEOTIDE SEQUENCE</scope>
    <source>
        <strain evidence="1">FL966</strain>
    </source>
</reference>
<evidence type="ECO:0000313" key="1">
    <source>
        <dbReference type="EMBL" id="CAG8451615.1"/>
    </source>
</evidence>
<keyword evidence="2" id="KW-1185">Reference proteome</keyword>
<dbReference type="AlphaFoldDB" id="A0A9N8YW03"/>
<proteinExistence type="predicted"/>